<sequence>MTRTLVLPRLVAGRDFADDMADKLGPVAGDTVLVDGSGLLSGTGSFAAQLVSRLLGGGHAAQLIVMDAPDEFAGYLRSAAEAIGASERLTLRRGVPVATA</sequence>
<evidence type="ECO:0000313" key="1">
    <source>
        <dbReference type="EMBL" id="MDT0262693.1"/>
    </source>
</evidence>
<evidence type="ECO:0000313" key="2">
    <source>
        <dbReference type="Proteomes" id="UP001183176"/>
    </source>
</evidence>
<dbReference type="EMBL" id="JAVREH010000021">
    <property type="protein sequence ID" value="MDT0262693.1"/>
    <property type="molecule type" value="Genomic_DNA"/>
</dbReference>
<reference evidence="2" key="1">
    <citation type="submission" date="2023-07" db="EMBL/GenBank/DDBJ databases">
        <title>30 novel species of actinomycetes from the DSMZ collection.</title>
        <authorList>
            <person name="Nouioui I."/>
        </authorList>
    </citation>
    <scope>NUCLEOTIDE SEQUENCE [LARGE SCALE GENOMIC DNA]</scope>
    <source>
        <strain evidence="2">DSM 44399</strain>
    </source>
</reference>
<protein>
    <recommendedName>
        <fullName evidence="3">STAS domain-containing protein</fullName>
    </recommendedName>
</protein>
<keyword evidence="2" id="KW-1185">Reference proteome</keyword>
<evidence type="ECO:0008006" key="3">
    <source>
        <dbReference type="Google" id="ProtNLM"/>
    </source>
</evidence>
<name>A0ABU2JD82_9ACTN</name>
<organism evidence="1 2">
    <name type="scientific">Jatrophihabitans lederbergiae</name>
    <dbReference type="NCBI Taxonomy" id="3075547"/>
    <lineage>
        <taxon>Bacteria</taxon>
        <taxon>Bacillati</taxon>
        <taxon>Actinomycetota</taxon>
        <taxon>Actinomycetes</taxon>
        <taxon>Jatrophihabitantales</taxon>
        <taxon>Jatrophihabitantaceae</taxon>
        <taxon>Jatrophihabitans</taxon>
    </lineage>
</organism>
<dbReference type="Proteomes" id="UP001183176">
    <property type="component" value="Unassembled WGS sequence"/>
</dbReference>
<accession>A0ABU2JD82</accession>
<dbReference type="RefSeq" id="WP_311423842.1">
    <property type="nucleotide sequence ID" value="NZ_JAVREH010000021.1"/>
</dbReference>
<gene>
    <name evidence="1" type="ORF">RM423_14955</name>
</gene>
<proteinExistence type="predicted"/>
<comment type="caution">
    <text evidence="1">The sequence shown here is derived from an EMBL/GenBank/DDBJ whole genome shotgun (WGS) entry which is preliminary data.</text>
</comment>